<proteinExistence type="predicted"/>
<evidence type="ECO:0000256" key="1">
    <source>
        <dbReference type="SAM" id="MobiDB-lite"/>
    </source>
</evidence>
<organism evidence="2">
    <name type="scientific">Tetraodon nigroviridis</name>
    <name type="common">Spotted green pufferfish</name>
    <name type="synonym">Chelonodon nigroviridis</name>
    <dbReference type="NCBI Taxonomy" id="99883"/>
    <lineage>
        <taxon>Eukaryota</taxon>
        <taxon>Metazoa</taxon>
        <taxon>Chordata</taxon>
        <taxon>Craniata</taxon>
        <taxon>Vertebrata</taxon>
        <taxon>Euteleostomi</taxon>
        <taxon>Actinopterygii</taxon>
        <taxon>Neopterygii</taxon>
        <taxon>Teleostei</taxon>
        <taxon>Neoteleostei</taxon>
        <taxon>Acanthomorphata</taxon>
        <taxon>Eupercaria</taxon>
        <taxon>Tetraodontiformes</taxon>
        <taxon>Tetradontoidea</taxon>
        <taxon>Tetraodontidae</taxon>
        <taxon>Tetraodon</taxon>
    </lineage>
</organism>
<sequence>FHRFHCRANFQWSDRHSRNGHWSSYRRRQAGQRERKQKDKVRLLQLVYTITQQ</sequence>
<reference evidence="2" key="1">
    <citation type="journal article" date="2004" name="Nature">
        <title>Genome duplication in the teleost fish Tetraodon nigroviridis reveals the early vertebrate proto-karyotype.</title>
        <authorList>
            <person name="Jaillon O."/>
            <person name="Aury J.-M."/>
            <person name="Brunet F."/>
            <person name="Petit J.-L."/>
            <person name="Stange-Thomann N."/>
            <person name="Mauceli E."/>
            <person name="Bouneau L."/>
            <person name="Fischer C."/>
            <person name="Ozouf-Costaz C."/>
            <person name="Bernot A."/>
            <person name="Nicaud S."/>
            <person name="Jaffe D."/>
            <person name="Fisher S."/>
            <person name="Lutfalla G."/>
            <person name="Dossat C."/>
            <person name="Segurens B."/>
            <person name="Dasilva C."/>
            <person name="Salanoubat M."/>
            <person name="Levy M."/>
            <person name="Boudet N."/>
            <person name="Castellano S."/>
            <person name="Anthouard V."/>
            <person name="Jubin C."/>
            <person name="Castelli V."/>
            <person name="Katinka M."/>
            <person name="Vacherie B."/>
            <person name="Biemont C."/>
            <person name="Skalli Z."/>
            <person name="Cattolico L."/>
            <person name="Poulain J."/>
            <person name="De Berardinis V."/>
            <person name="Cruaud C."/>
            <person name="Duprat S."/>
            <person name="Brottier P."/>
            <person name="Coutanceau J.-P."/>
            <person name="Gouzy J."/>
            <person name="Parra G."/>
            <person name="Lardier G."/>
            <person name="Chapple C."/>
            <person name="McKernan K.J."/>
            <person name="McEwan P."/>
            <person name="Bosak S."/>
            <person name="Kellis M."/>
            <person name="Volff J.-N."/>
            <person name="Guigo R."/>
            <person name="Zody M.C."/>
            <person name="Mesirov J."/>
            <person name="Lindblad-Toh K."/>
            <person name="Birren B."/>
            <person name="Nusbaum C."/>
            <person name="Kahn D."/>
            <person name="Robinson-Rechavi M."/>
            <person name="Laudet V."/>
            <person name="Schachter V."/>
            <person name="Quetier F."/>
            <person name="Saurin W."/>
            <person name="Scarpelli C."/>
            <person name="Wincker P."/>
            <person name="Lander E.S."/>
            <person name="Weissenbach J."/>
            <person name="Roest Crollius H."/>
        </authorList>
    </citation>
    <scope>NUCLEOTIDE SEQUENCE [LARGE SCALE GENOMIC DNA]</scope>
</reference>
<comment type="caution">
    <text evidence="2">The sequence shown here is derived from an EMBL/GenBank/DDBJ whole genome shotgun (WGS) entry which is preliminary data.</text>
</comment>
<gene>
    <name evidence="2" type="ORF">GSTENG00037900001</name>
</gene>
<dbReference type="KEGG" id="tng:GSTEN00037900G001"/>
<protein>
    <submittedName>
        <fullName evidence="2">(spotted green pufferfish) hypothetical protein</fullName>
    </submittedName>
</protein>
<name>Q4RAD2_TETNG</name>
<evidence type="ECO:0000313" key="2">
    <source>
        <dbReference type="EMBL" id="CAG14651.1"/>
    </source>
</evidence>
<feature type="region of interest" description="Disordered" evidence="1">
    <location>
        <begin position="15"/>
        <end position="38"/>
    </location>
</feature>
<dbReference type="EMBL" id="CAAE01023940">
    <property type="protein sequence ID" value="CAG14651.1"/>
    <property type="molecule type" value="Genomic_DNA"/>
</dbReference>
<reference evidence="2" key="2">
    <citation type="submission" date="2004-02" db="EMBL/GenBank/DDBJ databases">
        <authorList>
            <consortium name="Genoscope"/>
            <consortium name="Whitehead Institute Centre for Genome Research"/>
        </authorList>
    </citation>
    <scope>NUCLEOTIDE SEQUENCE</scope>
</reference>
<accession>Q4RAD2</accession>
<dbReference type="AlphaFoldDB" id="Q4RAD2"/>
<feature type="non-terminal residue" evidence="2">
    <location>
        <position position="1"/>
    </location>
</feature>